<evidence type="ECO:0000313" key="9">
    <source>
        <dbReference type="EMBL" id="BBB26949.1"/>
    </source>
</evidence>
<feature type="transmembrane region" description="Helical" evidence="7">
    <location>
        <begin position="179"/>
        <end position="203"/>
    </location>
</feature>
<keyword evidence="5 7" id="KW-1133">Transmembrane helix</keyword>
<evidence type="ECO:0000259" key="8">
    <source>
        <dbReference type="Pfam" id="PF06808"/>
    </source>
</evidence>
<comment type="similarity">
    <text evidence="7">Belongs to the TRAP transporter large permease family.</text>
</comment>
<comment type="function">
    <text evidence="7">Part of the tripartite ATP-independent periplasmic (TRAP) transport system.</text>
</comment>
<feature type="transmembrane region" description="Helical" evidence="7">
    <location>
        <begin position="325"/>
        <end position="358"/>
    </location>
</feature>
<reference evidence="9 10" key="1">
    <citation type="journal article" date="2008" name="Int. J. Syst. Evol. Microbiol.">
        <title>Amphritea japonica sp. nov. and Amphritea balenae sp. nov., isolated from the sediment adjacent to sperm whale carcasses off Kagoshima, Japan.</title>
        <authorList>
            <person name="Miyazaki M."/>
            <person name="Nogi Y."/>
            <person name="Fujiwara Y."/>
            <person name="Kawato M."/>
            <person name="Nagahama T."/>
            <person name="Kubokawa K."/>
            <person name="Horikoshi K."/>
        </authorList>
    </citation>
    <scope>NUCLEOTIDE SEQUENCE [LARGE SCALE GENOMIC DNA]</scope>
    <source>
        <strain evidence="9 10">ATCC BAA-1530</strain>
    </source>
</reference>
<dbReference type="RefSeq" id="WP_019620255.1">
    <property type="nucleotide sequence ID" value="NZ_AP014545.1"/>
</dbReference>
<feature type="transmembrane region" description="Helical" evidence="7">
    <location>
        <begin position="142"/>
        <end position="167"/>
    </location>
</feature>
<keyword evidence="3 7" id="KW-0997">Cell inner membrane</keyword>
<keyword evidence="2" id="KW-1003">Cell membrane</keyword>
<accession>A0A7R6P6M8</accession>
<evidence type="ECO:0000256" key="6">
    <source>
        <dbReference type="ARBA" id="ARBA00023136"/>
    </source>
</evidence>
<name>A0A7R6P6M8_9GAMM</name>
<dbReference type="KEGG" id="ajp:AMJAP_2359"/>
<evidence type="ECO:0000256" key="4">
    <source>
        <dbReference type="ARBA" id="ARBA00022692"/>
    </source>
</evidence>
<feature type="transmembrane region" description="Helical" evidence="7">
    <location>
        <begin position="406"/>
        <end position="430"/>
    </location>
</feature>
<feature type="transmembrane region" description="Helical" evidence="7">
    <location>
        <begin position="251"/>
        <end position="274"/>
    </location>
</feature>
<evidence type="ECO:0000256" key="1">
    <source>
        <dbReference type="ARBA" id="ARBA00004429"/>
    </source>
</evidence>
<feature type="transmembrane region" description="Helical" evidence="7">
    <location>
        <begin position="12"/>
        <end position="40"/>
    </location>
</feature>
<gene>
    <name evidence="9" type="ORF">AMJAP_2359</name>
</gene>
<evidence type="ECO:0000256" key="3">
    <source>
        <dbReference type="ARBA" id="ARBA00022519"/>
    </source>
</evidence>
<comment type="subunit">
    <text evidence="7">The complex comprises the extracytoplasmic solute receptor protein and the two transmembrane proteins.</text>
</comment>
<sequence length="434" mass="46413">MDVLLTMGIMLALIILFLGLGVWVFVGLFLVAITSLTLIADFPLDRVGYIARSVIWRSSSAWELSAIPLFIWMGEIIFRTDISDRLFRGLSPFVQWMPGRLLHTNVLGCTLFAAVSGSTSATTATVGKITTTALAERGYNNALAVGSLAGAGSLGLLIPPSIVMIIYGVLAEVSIAKLFAAGIMPGLLVAFLYSSYIIVRCVINPELAPRSEEKLTLGRLLNGLKDLIPIVTLIFLVLGGIYSGIATPSEAAAVGVAATFVLVICMGSFSWDIVIEAAMGAVKTSCMVCSILISAAFLSTAIGYLHIPVELVKIIESLGLSPYALLGILALFYILLGFFLDGISIIVMSLPITLPLILQAGFDPIWYGVFLVLMVELAQMTPPVGFNLFILQGLTGQSIGRVVKAAFPFFLLMCVAVVIVSFFPQVVLFLPNMM</sequence>
<dbReference type="Proteomes" id="UP000595663">
    <property type="component" value="Chromosome"/>
</dbReference>
<dbReference type="EMBL" id="AP014545">
    <property type="protein sequence ID" value="BBB26949.1"/>
    <property type="molecule type" value="Genomic_DNA"/>
</dbReference>
<keyword evidence="4 7" id="KW-0812">Transmembrane</keyword>
<evidence type="ECO:0000256" key="7">
    <source>
        <dbReference type="RuleBase" id="RU369079"/>
    </source>
</evidence>
<protein>
    <recommendedName>
        <fullName evidence="7">TRAP transporter large permease protein</fullName>
    </recommendedName>
</protein>
<dbReference type="InterPro" id="IPR010656">
    <property type="entry name" value="DctM"/>
</dbReference>
<evidence type="ECO:0000313" key="10">
    <source>
        <dbReference type="Proteomes" id="UP000595663"/>
    </source>
</evidence>
<dbReference type="PIRSF" id="PIRSF006066">
    <property type="entry name" value="HI0050"/>
    <property type="match status" value="1"/>
</dbReference>
<organism evidence="9 10">
    <name type="scientific">Amphritea japonica ATCC BAA-1530</name>
    <dbReference type="NCBI Taxonomy" id="1278309"/>
    <lineage>
        <taxon>Bacteria</taxon>
        <taxon>Pseudomonadati</taxon>
        <taxon>Pseudomonadota</taxon>
        <taxon>Gammaproteobacteria</taxon>
        <taxon>Oceanospirillales</taxon>
        <taxon>Oceanospirillaceae</taxon>
        <taxon>Amphritea</taxon>
    </lineage>
</organism>
<evidence type="ECO:0000256" key="2">
    <source>
        <dbReference type="ARBA" id="ARBA00022475"/>
    </source>
</evidence>
<proteinExistence type="inferred from homology"/>
<feature type="transmembrane region" description="Helical" evidence="7">
    <location>
        <begin position="365"/>
        <end position="386"/>
    </location>
</feature>
<comment type="caution">
    <text evidence="7">Lacks conserved residue(s) required for the propagation of feature annotation.</text>
</comment>
<evidence type="ECO:0000256" key="5">
    <source>
        <dbReference type="ARBA" id="ARBA00022989"/>
    </source>
</evidence>
<feature type="domain" description="TRAP C4-dicarboxylate transport system permease DctM subunit" evidence="8">
    <location>
        <begin position="12"/>
        <end position="425"/>
    </location>
</feature>
<keyword evidence="10" id="KW-1185">Reference proteome</keyword>
<dbReference type="PANTHER" id="PTHR33362">
    <property type="entry name" value="SIALIC ACID TRAP TRANSPORTER PERMEASE PROTEIN SIAT-RELATED"/>
    <property type="match status" value="1"/>
</dbReference>
<dbReference type="PANTHER" id="PTHR33362:SF5">
    <property type="entry name" value="C4-DICARBOXYLATE TRAP TRANSPORTER LARGE PERMEASE PROTEIN DCTM"/>
    <property type="match status" value="1"/>
</dbReference>
<dbReference type="AlphaFoldDB" id="A0A7R6P6M8"/>
<dbReference type="Pfam" id="PF06808">
    <property type="entry name" value="DctM"/>
    <property type="match status" value="1"/>
</dbReference>
<feature type="transmembrane region" description="Helical" evidence="7">
    <location>
        <begin position="286"/>
        <end position="305"/>
    </location>
</feature>
<dbReference type="InterPro" id="IPR004681">
    <property type="entry name" value="TRAP_DctM"/>
</dbReference>
<keyword evidence="7" id="KW-0813">Transport</keyword>
<comment type="subcellular location">
    <subcellularLocation>
        <location evidence="1 7">Cell inner membrane</location>
        <topology evidence="1 7">Multi-pass membrane protein</topology>
    </subcellularLocation>
</comment>
<feature type="transmembrane region" description="Helical" evidence="7">
    <location>
        <begin position="224"/>
        <end position="245"/>
    </location>
</feature>
<dbReference type="GO" id="GO:0022857">
    <property type="term" value="F:transmembrane transporter activity"/>
    <property type="evidence" value="ECO:0007669"/>
    <property type="project" value="UniProtKB-UniRule"/>
</dbReference>
<dbReference type="OrthoDB" id="9796052at2"/>
<dbReference type="GO" id="GO:0005886">
    <property type="term" value="C:plasma membrane"/>
    <property type="evidence" value="ECO:0007669"/>
    <property type="project" value="UniProtKB-SubCell"/>
</dbReference>
<dbReference type="NCBIfam" id="TIGR00786">
    <property type="entry name" value="dctM"/>
    <property type="match status" value="1"/>
</dbReference>
<keyword evidence="6 7" id="KW-0472">Membrane</keyword>